<gene>
    <name evidence="3" type="ORF">SAMN04488565_0049</name>
</gene>
<evidence type="ECO:0000313" key="3">
    <source>
        <dbReference type="EMBL" id="SDQ05139.1"/>
    </source>
</evidence>
<evidence type="ECO:0000259" key="2">
    <source>
        <dbReference type="Pfam" id="PF23931"/>
    </source>
</evidence>
<dbReference type="EMBL" id="FNKB01000001">
    <property type="protein sequence ID" value="SDQ05139.1"/>
    <property type="molecule type" value="Genomic_DNA"/>
</dbReference>
<protein>
    <recommendedName>
        <fullName evidence="2">Terminase small subunit actinomycetes phage-type domain-containing protein</fullName>
    </recommendedName>
</protein>
<sequence>MAMSPEERRAKDAERKRRARAKAAASRDAGRAEARTQNASAAPRTMRDAVDEALASMKWLVASDVASKMQAKELAREIDELTHEGERTKALSAHRALSRVLSDLGGTPNMRMQRELRSLKHAPEAEGDDERDDATPTPDNVTKLKRPPKRRA</sequence>
<evidence type="ECO:0000313" key="4">
    <source>
        <dbReference type="Proteomes" id="UP000182690"/>
    </source>
</evidence>
<proteinExistence type="predicted"/>
<name>A0A1H0XQP2_9MICO</name>
<dbReference type="STRING" id="1079994.SAMN04488565_0049"/>
<feature type="compositionally biased region" description="Basic and acidic residues" evidence="1">
    <location>
        <begin position="1"/>
        <end position="15"/>
    </location>
</feature>
<feature type="region of interest" description="Disordered" evidence="1">
    <location>
        <begin position="1"/>
        <end position="46"/>
    </location>
</feature>
<accession>A0A1H0XQP2</accession>
<evidence type="ECO:0000256" key="1">
    <source>
        <dbReference type="SAM" id="MobiDB-lite"/>
    </source>
</evidence>
<dbReference type="Pfam" id="PF23931">
    <property type="entry name" value="Terminase_6"/>
    <property type="match status" value="1"/>
</dbReference>
<reference evidence="3 4" key="1">
    <citation type="submission" date="2016-10" db="EMBL/GenBank/DDBJ databases">
        <authorList>
            <person name="de Groot N.N."/>
        </authorList>
    </citation>
    <scope>NUCLEOTIDE SEQUENCE [LARGE SCALE GENOMIC DNA]</scope>
    <source>
        <strain evidence="3 4">DSM 22788</strain>
    </source>
</reference>
<feature type="region of interest" description="Disordered" evidence="1">
    <location>
        <begin position="102"/>
        <end position="152"/>
    </location>
</feature>
<dbReference type="Proteomes" id="UP000182690">
    <property type="component" value="Unassembled WGS sequence"/>
</dbReference>
<dbReference type="InterPro" id="IPR057630">
    <property type="entry name" value="Terminase_6"/>
</dbReference>
<feature type="compositionally biased region" description="Basic and acidic residues" evidence="1">
    <location>
        <begin position="112"/>
        <end position="124"/>
    </location>
</feature>
<feature type="compositionally biased region" description="Basic residues" evidence="1">
    <location>
        <begin position="143"/>
        <end position="152"/>
    </location>
</feature>
<organism evidence="3 4">
    <name type="scientific">Leucobacter chromiiresistens</name>
    <dbReference type="NCBI Taxonomy" id="1079994"/>
    <lineage>
        <taxon>Bacteria</taxon>
        <taxon>Bacillati</taxon>
        <taxon>Actinomycetota</taxon>
        <taxon>Actinomycetes</taxon>
        <taxon>Micrococcales</taxon>
        <taxon>Microbacteriaceae</taxon>
        <taxon>Leucobacter</taxon>
    </lineage>
</organism>
<dbReference type="AlphaFoldDB" id="A0A1H0XQP2"/>
<feature type="domain" description="Terminase small subunit actinomycetes phage-type" evidence="2">
    <location>
        <begin position="49"/>
        <end position="150"/>
    </location>
</feature>